<feature type="region of interest" description="Disordered" evidence="2">
    <location>
        <begin position="1"/>
        <end position="35"/>
    </location>
</feature>
<keyword evidence="1" id="KW-0479">Metal-binding</keyword>
<dbReference type="InterPro" id="IPR000571">
    <property type="entry name" value="Znf_CCCH"/>
</dbReference>
<evidence type="ECO:0000313" key="5">
    <source>
        <dbReference type="Proteomes" id="UP000279259"/>
    </source>
</evidence>
<proteinExistence type="predicted"/>
<dbReference type="AlphaFoldDB" id="A0A427YMP6"/>
<evidence type="ECO:0000256" key="2">
    <source>
        <dbReference type="SAM" id="MobiDB-lite"/>
    </source>
</evidence>
<dbReference type="PROSITE" id="PS50103">
    <property type="entry name" value="ZF_C3H1"/>
    <property type="match status" value="1"/>
</dbReference>
<dbReference type="OrthoDB" id="204958at2759"/>
<reference evidence="4 5" key="1">
    <citation type="submission" date="2018-11" db="EMBL/GenBank/DDBJ databases">
        <title>Genome sequence of Saitozyma podzolica DSM 27192.</title>
        <authorList>
            <person name="Aliyu H."/>
            <person name="Gorte O."/>
            <person name="Ochsenreither K."/>
        </authorList>
    </citation>
    <scope>NUCLEOTIDE SEQUENCE [LARGE SCALE GENOMIC DNA]</scope>
    <source>
        <strain evidence="4 5">DSM 27192</strain>
    </source>
</reference>
<feature type="zinc finger region" description="C3H1-type" evidence="1">
    <location>
        <begin position="35"/>
        <end position="64"/>
    </location>
</feature>
<protein>
    <submittedName>
        <fullName evidence="4">PAB-dependent poly(A)-specific ribonuclease subunit 3</fullName>
    </submittedName>
</protein>
<evidence type="ECO:0000259" key="3">
    <source>
        <dbReference type="PROSITE" id="PS50103"/>
    </source>
</evidence>
<sequence length="120" mass="12526">MASTPARSAAVQIVRPPPVSDGKVPPSPAGEKKKDLTQRLCRNVLIYGSCRFQDQGCVYYHPPPGVDPSTIAPTTPEMSAGTLNPPAKDSKASALSAVNLAAPVFVPKAPMAESSPRFVA</sequence>
<dbReference type="Gene3D" id="6.10.250.3160">
    <property type="match status" value="1"/>
</dbReference>
<name>A0A427YMP6_9TREE</name>
<dbReference type="GO" id="GO:0008270">
    <property type="term" value="F:zinc ion binding"/>
    <property type="evidence" value="ECO:0007669"/>
    <property type="project" value="UniProtKB-KW"/>
</dbReference>
<dbReference type="Pfam" id="PF25586">
    <property type="entry name" value="zf-CCCH_PAN3"/>
    <property type="match status" value="1"/>
</dbReference>
<accession>A0A427YMP6</accession>
<keyword evidence="1" id="KW-0862">Zinc</keyword>
<dbReference type="Proteomes" id="UP000279259">
    <property type="component" value="Unassembled WGS sequence"/>
</dbReference>
<feature type="region of interest" description="Disordered" evidence="2">
    <location>
        <begin position="68"/>
        <end position="89"/>
    </location>
</feature>
<keyword evidence="1" id="KW-0863">Zinc-finger</keyword>
<gene>
    <name evidence="4" type="primary">PAN3_1</name>
    <name evidence="4" type="ORF">EHS25_008752</name>
</gene>
<evidence type="ECO:0000313" key="4">
    <source>
        <dbReference type="EMBL" id="RSH92337.1"/>
    </source>
</evidence>
<evidence type="ECO:0000256" key="1">
    <source>
        <dbReference type="PROSITE-ProRule" id="PRU00723"/>
    </source>
</evidence>
<comment type="caution">
    <text evidence="4">The sequence shown here is derived from an EMBL/GenBank/DDBJ whole genome shotgun (WGS) entry which is preliminary data.</text>
</comment>
<keyword evidence="5" id="KW-1185">Reference proteome</keyword>
<dbReference type="EMBL" id="RSCD01000006">
    <property type="protein sequence ID" value="RSH92337.1"/>
    <property type="molecule type" value="Genomic_DNA"/>
</dbReference>
<organism evidence="4 5">
    <name type="scientific">Saitozyma podzolica</name>
    <dbReference type="NCBI Taxonomy" id="1890683"/>
    <lineage>
        <taxon>Eukaryota</taxon>
        <taxon>Fungi</taxon>
        <taxon>Dikarya</taxon>
        <taxon>Basidiomycota</taxon>
        <taxon>Agaricomycotina</taxon>
        <taxon>Tremellomycetes</taxon>
        <taxon>Tremellales</taxon>
        <taxon>Trimorphomycetaceae</taxon>
        <taxon>Saitozyma</taxon>
    </lineage>
</organism>
<feature type="domain" description="C3H1-type" evidence="3">
    <location>
        <begin position="35"/>
        <end position="64"/>
    </location>
</feature>